<dbReference type="RefSeq" id="WP_378054732.1">
    <property type="nucleotide sequence ID" value="NZ_JBHSIS010000002.1"/>
</dbReference>
<dbReference type="PANTHER" id="PTHR46553">
    <property type="entry name" value="ADENINE NUCLEOTIDE ALPHA HYDROLASES-LIKE SUPERFAMILY PROTEIN"/>
    <property type="match status" value="1"/>
</dbReference>
<evidence type="ECO:0000313" key="3">
    <source>
        <dbReference type="EMBL" id="MFC4852777.1"/>
    </source>
</evidence>
<name>A0ABV9RV31_9PSEU</name>
<dbReference type="InterPro" id="IPR006016">
    <property type="entry name" value="UspA"/>
</dbReference>
<proteinExistence type="inferred from homology"/>
<dbReference type="SUPFAM" id="SSF52402">
    <property type="entry name" value="Adenine nucleotide alpha hydrolases-like"/>
    <property type="match status" value="2"/>
</dbReference>
<dbReference type="InterPro" id="IPR014729">
    <property type="entry name" value="Rossmann-like_a/b/a_fold"/>
</dbReference>
<comment type="caution">
    <text evidence="3">The sequence shown here is derived from an EMBL/GenBank/DDBJ whole genome shotgun (WGS) entry which is preliminary data.</text>
</comment>
<reference evidence="4" key="1">
    <citation type="journal article" date="2019" name="Int. J. Syst. Evol. Microbiol.">
        <title>The Global Catalogue of Microorganisms (GCM) 10K type strain sequencing project: providing services to taxonomists for standard genome sequencing and annotation.</title>
        <authorList>
            <consortium name="The Broad Institute Genomics Platform"/>
            <consortium name="The Broad Institute Genome Sequencing Center for Infectious Disease"/>
            <person name="Wu L."/>
            <person name="Ma J."/>
        </authorList>
    </citation>
    <scope>NUCLEOTIDE SEQUENCE [LARGE SCALE GENOMIC DNA]</scope>
    <source>
        <strain evidence="4">ZS-22-S1</strain>
    </source>
</reference>
<evidence type="ECO:0000259" key="2">
    <source>
        <dbReference type="Pfam" id="PF00582"/>
    </source>
</evidence>
<dbReference type="Proteomes" id="UP001595859">
    <property type="component" value="Unassembled WGS sequence"/>
</dbReference>
<dbReference type="Pfam" id="PF00582">
    <property type="entry name" value="Usp"/>
    <property type="match status" value="2"/>
</dbReference>
<dbReference type="InterPro" id="IPR006015">
    <property type="entry name" value="Universal_stress_UspA"/>
</dbReference>
<gene>
    <name evidence="3" type="ORF">ACFPCV_04610</name>
</gene>
<evidence type="ECO:0000256" key="1">
    <source>
        <dbReference type="ARBA" id="ARBA00008791"/>
    </source>
</evidence>
<feature type="domain" description="UspA" evidence="2">
    <location>
        <begin position="171"/>
        <end position="306"/>
    </location>
</feature>
<dbReference type="Gene3D" id="3.40.50.620">
    <property type="entry name" value="HUPs"/>
    <property type="match status" value="2"/>
</dbReference>
<organism evidence="3 4">
    <name type="scientific">Actinophytocola glycyrrhizae</name>
    <dbReference type="NCBI Taxonomy" id="2044873"/>
    <lineage>
        <taxon>Bacteria</taxon>
        <taxon>Bacillati</taxon>
        <taxon>Actinomycetota</taxon>
        <taxon>Actinomycetes</taxon>
        <taxon>Pseudonocardiales</taxon>
        <taxon>Pseudonocardiaceae</taxon>
    </lineage>
</organism>
<keyword evidence="4" id="KW-1185">Reference proteome</keyword>
<dbReference type="PRINTS" id="PR01438">
    <property type="entry name" value="UNVRSLSTRESS"/>
</dbReference>
<dbReference type="EMBL" id="JBHSIS010000002">
    <property type="protein sequence ID" value="MFC4852777.1"/>
    <property type="molecule type" value="Genomic_DNA"/>
</dbReference>
<accession>A0ABV9RV31</accession>
<dbReference type="PANTHER" id="PTHR46553:SF3">
    <property type="entry name" value="ADENINE NUCLEOTIDE ALPHA HYDROLASES-LIKE SUPERFAMILY PROTEIN"/>
    <property type="match status" value="1"/>
</dbReference>
<sequence>MPNGVVVGFDGSDRARDAVWWAADEARRRDRPLTLVRAHGAPVPTVAHAWGPVVTPGGAAAATGLGPAELLAHDRVREHAEQELAALADECRTRVPGLAVDTEAGEGRAAAVLLAAADQRDAALLVVGATGLSALPRAVLGSTTAELVHDAGRPVVVVRGDHTGRDADAPVVLGTGGTEAADNAVGFAFEFAARHDCPLRVVHAWSDSPLDVLATLGLWELGSDTDEVAERIDEYVLREERQRHPEVSVRVDVVHDRPARALLDQAGTARLLVVGSRGRGPVRRALLGSVSHAALYHASCPVAVVP</sequence>
<protein>
    <submittedName>
        <fullName evidence="3">Universal stress protein</fullName>
    </submittedName>
</protein>
<comment type="similarity">
    <text evidence="1">Belongs to the universal stress protein A family.</text>
</comment>
<feature type="domain" description="UspA" evidence="2">
    <location>
        <begin position="5"/>
        <end position="159"/>
    </location>
</feature>
<evidence type="ECO:0000313" key="4">
    <source>
        <dbReference type="Proteomes" id="UP001595859"/>
    </source>
</evidence>